<organism evidence="1">
    <name type="scientific">Anguilla anguilla</name>
    <name type="common">European freshwater eel</name>
    <name type="synonym">Muraena anguilla</name>
    <dbReference type="NCBI Taxonomy" id="7936"/>
    <lineage>
        <taxon>Eukaryota</taxon>
        <taxon>Metazoa</taxon>
        <taxon>Chordata</taxon>
        <taxon>Craniata</taxon>
        <taxon>Vertebrata</taxon>
        <taxon>Euteleostomi</taxon>
        <taxon>Actinopterygii</taxon>
        <taxon>Neopterygii</taxon>
        <taxon>Teleostei</taxon>
        <taxon>Anguilliformes</taxon>
        <taxon>Anguillidae</taxon>
        <taxon>Anguilla</taxon>
    </lineage>
</organism>
<sequence>MVELNVAIGHYRGLIHQFWPTGGIVPLSYGVGIHWKENDVLLGM</sequence>
<evidence type="ECO:0000313" key="1">
    <source>
        <dbReference type="EMBL" id="JAH51166.1"/>
    </source>
</evidence>
<proteinExistence type="predicted"/>
<reference evidence="1" key="1">
    <citation type="submission" date="2014-11" db="EMBL/GenBank/DDBJ databases">
        <authorList>
            <person name="Amaro Gonzalez C."/>
        </authorList>
    </citation>
    <scope>NUCLEOTIDE SEQUENCE</scope>
</reference>
<accession>A0A0E9TC19</accession>
<protein>
    <submittedName>
        <fullName evidence="1">Uncharacterized protein</fullName>
    </submittedName>
</protein>
<name>A0A0E9TC19_ANGAN</name>
<reference evidence="1" key="2">
    <citation type="journal article" date="2015" name="Fish Shellfish Immunol.">
        <title>Early steps in the European eel (Anguilla anguilla)-Vibrio vulnificus interaction in the gills: Role of the RtxA13 toxin.</title>
        <authorList>
            <person name="Callol A."/>
            <person name="Pajuelo D."/>
            <person name="Ebbesson L."/>
            <person name="Teles M."/>
            <person name="MacKenzie S."/>
            <person name="Amaro C."/>
        </authorList>
    </citation>
    <scope>NUCLEOTIDE SEQUENCE</scope>
</reference>
<dbReference type="EMBL" id="GBXM01057411">
    <property type="protein sequence ID" value="JAH51166.1"/>
    <property type="molecule type" value="Transcribed_RNA"/>
</dbReference>
<dbReference type="AlphaFoldDB" id="A0A0E9TC19"/>